<sequence length="211" mass="23422">MESFVVRENMLYNDHRCGACHNVSDAKVRIKIIVNQDVSLGVYVSYLFTDCVGALYLQPWGLAVGVINAFSSNAPGPIMRLLRVTMAFLVVPDDFVKNASSVTKCYLRLGMQHRHSHQYLSRRKSVAKGQRNVRWRHINIMAVVCDSCCPSSCIFSKDTKRSFSFKPARSVSINRILAAISDMPAGGEPSPRPGGLQSPIKENSKPHDHAS</sequence>
<dbReference type="Gramene" id="QL04p001566:mrna">
    <property type="protein sequence ID" value="QL04p001566:mrna"/>
    <property type="gene ID" value="QL04p001566"/>
</dbReference>
<evidence type="ECO:0000256" key="1">
    <source>
        <dbReference type="SAM" id="MobiDB-lite"/>
    </source>
</evidence>
<feature type="region of interest" description="Disordered" evidence="1">
    <location>
        <begin position="182"/>
        <end position="211"/>
    </location>
</feature>
<dbReference type="PANTHER" id="PTHR34268">
    <property type="entry name" value="OS01G0321850 PROTEIN"/>
    <property type="match status" value="1"/>
</dbReference>
<proteinExistence type="predicted"/>
<dbReference type="InParanoid" id="A0A7N2R275"/>
<protein>
    <submittedName>
        <fullName evidence="2">Uncharacterized protein</fullName>
    </submittedName>
</protein>
<feature type="compositionally biased region" description="Basic and acidic residues" evidence="1">
    <location>
        <begin position="202"/>
        <end position="211"/>
    </location>
</feature>
<reference evidence="2 3" key="1">
    <citation type="journal article" date="2016" name="G3 (Bethesda)">
        <title>First Draft Assembly and Annotation of the Genome of a California Endemic Oak Quercus lobata Nee (Fagaceae).</title>
        <authorList>
            <person name="Sork V.L."/>
            <person name="Fitz-Gibbon S.T."/>
            <person name="Puiu D."/>
            <person name="Crepeau M."/>
            <person name="Gugger P.F."/>
            <person name="Sherman R."/>
            <person name="Stevens K."/>
            <person name="Langley C.H."/>
            <person name="Pellegrini M."/>
            <person name="Salzberg S.L."/>
        </authorList>
    </citation>
    <scope>NUCLEOTIDE SEQUENCE [LARGE SCALE GENOMIC DNA]</scope>
    <source>
        <strain evidence="2 3">cv. SW786</strain>
    </source>
</reference>
<evidence type="ECO:0000313" key="3">
    <source>
        <dbReference type="Proteomes" id="UP000594261"/>
    </source>
</evidence>
<evidence type="ECO:0000313" key="2">
    <source>
        <dbReference type="EnsemblPlants" id="QL04p001566:mrna"/>
    </source>
</evidence>
<dbReference type="EMBL" id="LRBV02000004">
    <property type="status" value="NOT_ANNOTATED_CDS"/>
    <property type="molecule type" value="Genomic_DNA"/>
</dbReference>
<dbReference type="AlphaFoldDB" id="A0A7N2R275"/>
<dbReference type="Proteomes" id="UP000594261">
    <property type="component" value="Chromosome 4"/>
</dbReference>
<dbReference type="PANTHER" id="PTHR34268:SF8">
    <property type="entry name" value="FAE DOMAIN-CONTAINING PROTEIN"/>
    <property type="match status" value="1"/>
</dbReference>
<reference evidence="2" key="2">
    <citation type="submission" date="2021-01" db="UniProtKB">
        <authorList>
            <consortium name="EnsemblPlants"/>
        </authorList>
    </citation>
    <scope>IDENTIFICATION</scope>
</reference>
<accession>A0A7N2R275</accession>
<keyword evidence="3" id="KW-1185">Reference proteome</keyword>
<organism evidence="2 3">
    <name type="scientific">Quercus lobata</name>
    <name type="common">Valley oak</name>
    <dbReference type="NCBI Taxonomy" id="97700"/>
    <lineage>
        <taxon>Eukaryota</taxon>
        <taxon>Viridiplantae</taxon>
        <taxon>Streptophyta</taxon>
        <taxon>Embryophyta</taxon>
        <taxon>Tracheophyta</taxon>
        <taxon>Spermatophyta</taxon>
        <taxon>Magnoliopsida</taxon>
        <taxon>eudicotyledons</taxon>
        <taxon>Gunneridae</taxon>
        <taxon>Pentapetalae</taxon>
        <taxon>rosids</taxon>
        <taxon>fabids</taxon>
        <taxon>Fagales</taxon>
        <taxon>Fagaceae</taxon>
        <taxon>Quercus</taxon>
    </lineage>
</organism>
<name>A0A7N2R275_QUELO</name>
<dbReference type="EnsemblPlants" id="QL04p001566:mrna">
    <property type="protein sequence ID" value="QL04p001566:mrna"/>
    <property type="gene ID" value="QL04p001566"/>
</dbReference>